<comment type="similarity">
    <text evidence="1 2">Belongs to the UPF0301 (AlgH) family.</text>
</comment>
<sequence length="190" mass="20850">MSEMKTCLRDNFLISMPHLDDDEFAETIIYICDHSEYGAMGLVINRPMSFCLDEMLSHLELLSKPEAATTPIYAGGPLQNDRGFVLHRNLLGNPWLSSRSITDEITLTTSLDILEALGQGLPTNNEILIALGYVGWGAGQLEQEISDNVWLSCPSNSDIMFNMPAEERMQAAAALLGVNLNLLTAHSGHA</sequence>
<dbReference type="Proteomes" id="UP000324760">
    <property type="component" value="Chromosome"/>
</dbReference>
<keyword evidence="4" id="KW-1185">Reference proteome</keyword>
<evidence type="ECO:0000256" key="2">
    <source>
        <dbReference type="HAMAP-Rule" id="MF_00758"/>
    </source>
</evidence>
<dbReference type="SUPFAM" id="SSF143456">
    <property type="entry name" value="VC0467-like"/>
    <property type="match status" value="1"/>
</dbReference>
<dbReference type="NCBIfam" id="NF001266">
    <property type="entry name" value="PRK00228.1-1"/>
    <property type="match status" value="1"/>
</dbReference>
<evidence type="ECO:0000256" key="1">
    <source>
        <dbReference type="ARBA" id="ARBA00009600"/>
    </source>
</evidence>
<dbReference type="KEGG" id="ncu:F0U83_01480"/>
<proteinExistence type="inferred from homology"/>
<dbReference type="PANTHER" id="PTHR30327:SF1">
    <property type="entry name" value="UPF0301 PROTEIN YQGE"/>
    <property type="match status" value="1"/>
</dbReference>
<accession>A0A5P1R724</accession>
<dbReference type="RefSeq" id="WP_138986184.1">
    <property type="nucleotide sequence ID" value="NZ_CP043869.1"/>
</dbReference>
<dbReference type="HAMAP" id="MF_00758">
    <property type="entry name" value="UPF0301"/>
    <property type="match status" value="1"/>
</dbReference>
<dbReference type="GO" id="GO:0005829">
    <property type="term" value="C:cytosol"/>
    <property type="evidence" value="ECO:0007669"/>
    <property type="project" value="TreeGrafter"/>
</dbReference>
<organism evidence="3 4">
    <name type="scientific">Neptunomonas concharum</name>
    <dbReference type="NCBI Taxonomy" id="1031538"/>
    <lineage>
        <taxon>Bacteria</taxon>
        <taxon>Pseudomonadati</taxon>
        <taxon>Pseudomonadota</taxon>
        <taxon>Gammaproteobacteria</taxon>
        <taxon>Oceanospirillales</taxon>
        <taxon>Oceanospirillaceae</taxon>
        <taxon>Neptunomonas</taxon>
    </lineage>
</organism>
<dbReference type="AlphaFoldDB" id="A0A5P1R724"/>
<dbReference type="EMBL" id="CP043869">
    <property type="protein sequence ID" value="QEQ95479.1"/>
    <property type="molecule type" value="Genomic_DNA"/>
</dbReference>
<dbReference type="InterPro" id="IPR003774">
    <property type="entry name" value="AlgH-like"/>
</dbReference>
<gene>
    <name evidence="3" type="ORF">F0U83_01480</name>
</gene>
<dbReference type="Pfam" id="PF02622">
    <property type="entry name" value="DUF179"/>
    <property type="match status" value="1"/>
</dbReference>
<reference evidence="3 4" key="1">
    <citation type="journal article" date="2019" name="Biochem. Eng. J.">
        <title>Metabolic engineering of the marine bacteria Neptunomonas concharum for the production of acetoin and meso-2,3-butanediol from acetate.</title>
        <authorList>
            <person name="Li W."/>
            <person name="Pu N."/>
            <person name="Liu C.-X."/>
            <person name="Yuan Q.-P."/>
            <person name="Li Z.-J."/>
        </authorList>
    </citation>
    <scope>NUCLEOTIDE SEQUENCE [LARGE SCALE GENOMIC DNA]</scope>
    <source>
        <strain evidence="3 4">JCM17730</strain>
    </source>
</reference>
<evidence type="ECO:0000313" key="4">
    <source>
        <dbReference type="Proteomes" id="UP000324760"/>
    </source>
</evidence>
<evidence type="ECO:0000313" key="3">
    <source>
        <dbReference type="EMBL" id="QEQ95479.1"/>
    </source>
</evidence>
<protein>
    <recommendedName>
        <fullName evidence="2">UPF0301 protein F0U83_01480</fullName>
    </recommendedName>
</protein>
<name>A0A5P1R724_9GAMM</name>
<dbReference type="OrthoDB" id="9807486at2"/>
<dbReference type="PANTHER" id="PTHR30327">
    <property type="entry name" value="UNCHARACTERIZED PROTEIN YQGE"/>
    <property type="match status" value="1"/>
</dbReference>
<dbReference type="Gene3D" id="3.40.1740.10">
    <property type="entry name" value="VC0467-like"/>
    <property type="match status" value="1"/>
</dbReference>